<dbReference type="Proteomes" id="UP000070578">
    <property type="component" value="Unassembled WGS sequence"/>
</dbReference>
<organism evidence="1 2">
    <name type="scientific">Candidatus Gallionella acididurans</name>
    <dbReference type="NCBI Taxonomy" id="1796491"/>
    <lineage>
        <taxon>Bacteria</taxon>
        <taxon>Pseudomonadati</taxon>
        <taxon>Pseudomonadota</taxon>
        <taxon>Betaproteobacteria</taxon>
        <taxon>Nitrosomonadales</taxon>
        <taxon>Gallionellaceae</taxon>
        <taxon>Gallionella</taxon>
    </lineage>
</organism>
<accession>A0A139BNQ2</accession>
<sequence length="27" mass="3087">MVNIMIAITGISDRDRPEWMIAINGIR</sequence>
<proteinExistence type="predicted"/>
<gene>
    <name evidence="1" type="ORF">AWT59_3246</name>
</gene>
<name>A0A139BNQ2_9PROT</name>
<protein>
    <submittedName>
        <fullName evidence="1">Uncharacterized protein</fullName>
    </submittedName>
</protein>
<comment type="caution">
    <text evidence="1">The sequence shown here is derived from an EMBL/GenBank/DDBJ whole genome shotgun (WGS) entry which is preliminary data.</text>
</comment>
<feature type="non-terminal residue" evidence="1">
    <location>
        <position position="27"/>
    </location>
</feature>
<dbReference type="EMBL" id="LSLI01000180">
    <property type="protein sequence ID" value="KXS30631.1"/>
    <property type="molecule type" value="Genomic_DNA"/>
</dbReference>
<evidence type="ECO:0000313" key="2">
    <source>
        <dbReference type="Proteomes" id="UP000070578"/>
    </source>
</evidence>
<reference evidence="1 2" key="1">
    <citation type="submission" date="2016-02" db="EMBL/GenBank/DDBJ databases">
        <authorList>
            <person name="Wen L."/>
            <person name="He K."/>
            <person name="Yang H."/>
        </authorList>
    </citation>
    <scope>NUCLEOTIDE SEQUENCE [LARGE SCALE GENOMIC DNA]</scope>
    <source>
        <strain evidence="1">ShG14-8</strain>
    </source>
</reference>
<reference evidence="1 2" key="2">
    <citation type="submission" date="2016-03" db="EMBL/GenBank/DDBJ databases">
        <title>New uncultured bacterium of the family Gallionellaceae from acid mine drainage: description and reconstruction of genome based on metagenomic analysis of microbial community.</title>
        <authorList>
            <person name="Kadnikov V."/>
            <person name="Ivasenko D."/>
            <person name="Beletsky A."/>
            <person name="Mardanov A."/>
            <person name="Danilova E."/>
            <person name="Pimenov N."/>
            <person name="Karnachuk O."/>
            <person name="Ravin N."/>
        </authorList>
    </citation>
    <scope>NUCLEOTIDE SEQUENCE [LARGE SCALE GENOMIC DNA]</scope>
    <source>
        <strain evidence="1">ShG14-8</strain>
    </source>
</reference>
<evidence type="ECO:0000313" key="1">
    <source>
        <dbReference type="EMBL" id="KXS30631.1"/>
    </source>
</evidence>
<dbReference type="AlphaFoldDB" id="A0A139BNQ2"/>